<comment type="similarity">
    <text evidence="1">Belongs to the tannase family.</text>
</comment>
<dbReference type="InterPro" id="IPR011118">
    <property type="entry name" value="Tannase/feruloyl_esterase"/>
</dbReference>
<dbReference type="PANTHER" id="PTHR33938:SF15">
    <property type="entry name" value="FERULOYL ESTERASE B-RELATED"/>
    <property type="match status" value="1"/>
</dbReference>
<evidence type="ECO:0000256" key="2">
    <source>
        <dbReference type="ARBA" id="ARBA00022487"/>
    </source>
</evidence>
<evidence type="ECO:0000256" key="3">
    <source>
        <dbReference type="ARBA" id="ARBA00022723"/>
    </source>
</evidence>
<keyword evidence="7" id="KW-1015">Disulfide bond</keyword>
<evidence type="ECO:0000256" key="7">
    <source>
        <dbReference type="ARBA" id="ARBA00023157"/>
    </source>
</evidence>
<comment type="caution">
    <text evidence="8">The sequence shown here is derived from an EMBL/GenBank/DDBJ whole genome shotgun (WGS) entry which is preliminary data.</text>
</comment>
<organism evidence="8 9">
    <name type="scientific">Enterocloster alcoholdehydrogenati</name>
    <dbReference type="NCBI Taxonomy" id="2547410"/>
    <lineage>
        <taxon>Bacteria</taxon>
        <taxon>Bacillati</taxon>
        <taxon>Bacillota</taxon>
        <taxon>Clostridia</taxon>
        <taxon>Lachnospirales</taxon>
        <taxon>Lachnospiraceae</taxon>
        <taxon>Enterocloster</taxon>
    </lineage>
</organism>
<keyword evidence="3" id="KW-0479">Metal-binding</keyword>
<evidence type="ECO:0000313" key="8">
    <source>
        <dbReference type="EMBL" id="GAA6267069.1"/>
    </source>
</evidence>
<keyword evidence="9" id="KW-1185">Reference proteome</keyword>
<dbReference type="InterPro" id="IPR029058">
    <property type="entry name" value="AB_hydrolase_fold"/>
</dbReference>
<dbReference type="RefSeq" id="WP_178302497.1">
    <property type="nucleotide sequence ID" value="NZ_BAABXL010000001.1"/>
</dbReference>
<dbReference type="SUPFAM" id="SSF53474">
    <property type="entry name" value="alpha/beta-Hydrolases"/>
    <property type="match status" value="1"/>
</dbReference>
<dbReference type="GO" id="GO:0016787">
    <property type="term" value="F:hydrolase activity"/>
    <property type="evidence" value="ECO:0007669"/>
    <property type="project" value="UniProtKB-KW"/>
</dbReference>
<keyword evidence="5 8" id="KW-0378">Hydrolase</keyword>
<evidence type="ECO:0000256" key="1">
    <source>
        <dbReference type="ARBA" id="ARBA00006249"/>
    </source>
</evidence>
<keyword evidence="4" id="KW-0732">Signal</keyword>
<keyword evidence="2" id="KW-0719">Serine esterase</keyword>
<dbReference type="Proteomes" id="UP001600894">
    <property type="component" value="Unassembled WGS sequence"/>
</dbReference>
<gene>
    <name evidence="8" type="ORF">F130042H8_01290</name>
</gene>
<dbReference type="Pfam" id="PF07519">
    <property type="entry name" value="Tannase"/>
    <property type="match status" value="1"/>
</dbReference>
<evidence type="ECO:0000313" key="9">
    <source>
        <dbReference type="Proteomes" id="UP001600894"/>
    </source>
</evidence>
<sequence>MIPLLEERISTAAGYVISQDMIIGDNRGGQIQDVERKKAQKNTKIKYLTVKGVIYPKDPSAPNIEWKFLLPYLWNKRSVQIGGGANNGIIPELEGPMLMSEYSPVDHGYVVFGDDSGHQSEDTMSAEFAENEEALQNYIRDHLIKTNSIMHFLVKFFYGTDTEYTYFAGGSAGGREALECATTYGKYYDGIFCADPVSDFVLLRVWGALLSKAVYDSYDPNTYPFSDGFIDQETIEKIQADAIELYDGLDGIRDGIISNIYAARMNCSEFLMQIKKKYKLTEAQIHTLNVYEDGFELNYCLPEGKRRYYGYSALEGGLMDLGPDPVPREPLDTKYNVHHGDRSDGVFKYFIAKDRNWKLIDHDYLNPDRELLQLLKAASEAYDIKTDFDDFICHGGKLILFTSWNDMSISPWQIVDFYQRTVKKYGQSGTDSFLKFFSMPAAVHCGGITMDYLEWLDVWCSEKCFPADPLYGTIEKTGGQMPMASFPGWVRYKGGDPMKGQSYEVSFELPDRFFEYLDEKRATRG</sequence>
<accession>A0ABQ0ASQ9</accession>
<evidence type="ECO:0000256" key="6">
    <source>
        <dbReference type="ARBA" id="ARBA00022837"/>
    </source>
</evidence>
<proteinExistence type="inferred from homology"/>
<evidence type="ECO:0000256" key="5">
    <source>
        <dbReference type="ARBA" id="ARBA00022801"/>
    </source>
</evidence>
<keyword evidence="6" id="KW-0106">Calcium</keyword>
<evidence type="ECO:0000256" key="4">
    <source>
        <dbReference type="ARBA" id="ARBA00022729"/>
    </source>
</evidence>
<reference evidence="8 9" key="1">
    <citation type="submission" date="2024-04" db="EMBL/GenBank/DDBJ databases">
        <title>Defined microbial consortia suppress multidrug-resistant proinflammatory Enterobacteriaceae via ecological control.</title>
        <authorList>
            <person name="Furuichi M."/>
            <person name="Kawaguchi T."/>
            <person name="Pust M."/>
            <person name="Yasuma K."/>
            <person name="Plichta D."/>
            <person name="Hasegawa N."/>
            <person name="Ohya T."/>
            <person name="Bhattarai S."/>
            <person name="Sasajima S."/>
            <person name="Aoto Y."/>
            <person name="Tuganbaev T."/>
            <person name="Yaginuma M."/>
            <person name="Ueda M."/>
            <person name="Okahashi N."/>
            <person name="Amafuji K."/>
            <person name="Kiridooshi Y."/>
            <person name="Sugita K."/>
            <person name="Strazar M."/>
            <person name="Skelly A."/>
            <person name="Suda W."/>
            <person name="Hattori M."/>
            <person name="Nakamoto N."/>
            <person name="Caballero S."/>
            <person name="Norman J."/>
            <person name="Olle B."/>
            <person name="Tanoue T."/>
            <person name="Arita M."/>
            <person name="Bucci V."/>
            <person name="Atarashi K."/>
            <person name="Xavier R."/>
            <person name="Honda K."/>
        </authorList>
    </citation>
    <scope>NUCLEOTIDE SEQUENCE [LARGE SCALE GENOMIC DNA]</scope>
    <source>
        <strain evidence="9">f13</strain>
    </source>
</reference>
<protein>
    <submittedName>
        <fullName evidence="8">Tannase/feruloyl esterase family alpha/beta hydrolase</fullName>
    </submittedName>
</protein>
<dbReference type="PANTHER" id="PTHR33938">
    <property type="entry name" value="FERULOYL ESTERASE B-RELATED"/>
    <property type="match status" value="1"/>
</dbReference>
<dbReference type="EMBL" id="BAABXL010000001">
    <property type="protein sequence ID" value="GAA6267069.1"/>
    <property type="molecule type" value="Genomic_DNA"/>
</dbReference>
<name>A0ABQ0ASQ9_9FIRM</name>